<keyword evidence="2" id="KW-0812">Transmembrane</keyword>
<organism evidence="3 4">
    <name type="scientific">Pedobacter caeni</name>
    <dbReference type="NCBI Taxonomy" id="288992"/>
    <lineage>
        <taxon>Bacteria</taxon>
        <taxon>Pseudomonadati</taxon>
        <taxon>Bacteroidota</taxon>
        <taxon>Sphingobacteriia</taxon>
        <taxon>Sphingobacteriales</taxon>
        <taxon>Sphingobacteriaceae</taxon>
        <taxon>Pedobacter</taxon>
    </lineage>
</organism>
<keyword evidence="4" id="KW-1185">Reference proteome</keyword>
<name>A0A1M4VWL6_9SPHI</name>
<evidence type="ECO:0000256" key="2">
    <source>
        <dbReference type="SAM" id="Phobius"/>
    </source>
</evidence>
<protein>
    <recommendedName>
        <fullName evidence="5">DUF4175 family protein</fullName>
    </recommendedName>
</protein>
<dbReference type="Proteomes" id="UP000184287">
    <property type="component" value="Unassembled WGS sequence"/>
</dbReference>
<keyword evidence="2" id="KW-0472">Membrane</keyword>
<evidence type="ECO:0000313" key="4">
    <source>
        <dbReference type="Proteomes" id="UP000184287"/>
    </source>
</evidence>
<sequence>MLDQEIGKRIHDWKRQWRIFRLLQVIAVSIGVSAFLAAVTLHLFPSGSNSGAVLFFCFFLPILAIAGLKNPFWKITEQRISRYLDKQYPELEESTGILLKPTAELSVLERLQQQKINKVITEIPVPGTPLKNLGWAILILIAGFGLGKAIPAVGTFTNGAGAVLPEIAGKKAEERILPEIESFALRVSPPAYTGMTERKQQQFTVKAATGSVLKWEIRTNEAVKKLKLIFNDKQVASLTSLNGEGLEWHFAKTVHQPGFYQIELDGKKSDLYQIELIPDLPVTIRITQPKPHSTIDFGQPQRISLVLQLTDDYGIKDASISATMASGKGEGVSFTEKKLLFNTNFNNSKAMSLNKTIDLKSLGMKPGDELYFFVKALDNHGQASRSDVYFVSIVDTAELMSMAGMTNGVNLVPEYFRSQRQIIMDTEKLLDEQSKITPEAFKNRSNELGIDQRLLRLRYGKFLGEETETAIGTPHNHDHEEGHKEDEKHEEGHEHEEGHDHKEGEEHHEEKETKTTEKFGDVKAIMDSYAHKHDIAEDATFFEPELKAQLKAVLTEMWSSELQLRTYKTRDALPYEYKALRLLKDLQQKSRAYVAKTTVKVAQLKEEKRLSGELDKITQPLQKSAFEQTDQKTALLKKALSALENRKTTSTFNPEELSLIRETEKYMVVAASDNPTIFLPALKSWRKLMTGSKGSEKDISTVQAAIGKMIGPEQPMPQQPIAPPASALYRNYFNQLRKGGGANGI</sequence>
<dbReference type="STRING" id="288992.SAMN04488522_1011048"/>
<gene>
    <name evidence="3" type="ORF">SAMN04488522_1011048</name>
</gene>
<evidence type="ECO:0000256" key="1">
    <source>
        <dbReference type="SAM" id="MobiDB-lite"/>
    </source>
</evidence>
<feature type="transmembrane region" description="Helical" evidence="2">
    <location>
        <begin position="21"/>
        <end position="44"/>
    </location>
</feature>
<proteinExistence type="predicted"/>
<dbReference type="AlphaFoldDB" id="A0A1M4VWL6"/>
<feature type="compositionally biased region" description="Basic and acidic residues" evidence="1">
    <location>
        <begin position="475"/>
        <end position="519"/>
    </location>
</feature>
<keyword evidence="2" id="KW-1133">Transmembrane helix</keyword>
<evidence type="ECO:0000313" key="3">
    <source>
        <dbReference type="EMBL" id="SHE73337.1"/>
    </source>
</evidence>
<evidence type="ECO:0008006" key="5">
    <source>
        <dbReference type="Google" id="ProtNLM"/>
    </source>
</evidence>
<dbReference type="RefSeq" id="WP_073228249.1">
    <property type="nucleotide sequence ID" value="NZ_FQUQ01000001.1"/>
</dbReference>
<reference evidence="4" key="1">
    <citation type="submission" date="2016-11" db="EMBL/GenBank/DDBJ databases">
        <authorList>
            <person name="Varghese N."/>
            <person name="Submissions S."/>
        </authorList>
    </citation>
    <scope>NUCLEOTIDE SEQUENCE [LARGE SCALE GENOMIC DNA]</scope>
    <source>
        <strain evidence="4">DSM 16990</strain>
    </source>
</reference>
<dbReference type="EMBL" id="FQUQ01000001">
    <property type="protein sequence ID" value="SHE73337.1"/>
    <property type="molecule type" value="Genomic_DNA"/>
</dbReference>
<accession>A0A1M4VWL6</accession>
<feature type="transmembrane region" description="Helical" evidence="2">
    <location>
        <begin position="50"/>
        <end position="68"/>
    </location>
</feature>
<feature type="region of interest" description="Disordered" evidence="1">
    <location>
        <begin position="468"/>
        <end position="519"/>
    </location>
</feature>
<dbReference type="OrthoDB" id="780137at2"/>